<accession>A0A0C3WTM5</accession>
<dbReference type="SUPFAM" id="SSF52047">
    <property type="entry name" value="RNI-like"/>
    <property type="match status" value="2"/>
</dbReference>
<dbReference type="PROSITE" id="PS50181">
    <property type="entry name" value="FBOX"/>
    <property type="match status" value="2"/>
</dbReference>
<dbReference type="Gene3D" id="1.20.1280.50">
    <property type="match status" value="2"/>
</dbReference>
<dbReference type="CDD" id="cd22160">
    <property type="entry name" value="F-box_AtFBL13-like"/>
    <property type="match status" value="2"/>
</dbReference>
<keyword evidence="1" id="KW-0472">Membrane</keyword>
<dbReference type="HOGENOM" id="CLU_333836_0_0_1"/>
<evidence type="ECO:0000313" key="5">
    <source>
        <dbReference type="Proteomes" id="UP000002051"/>
    </source>
</evidence>
<dbReference type="InterPro" id="IPR001810">
    <property type="entry name" value="F-box_dom"/>
</dbReference>
<feature type="domain" description="F-box" evidence="2">
    <location>
        <begin position="521"/>
        <end position="577"/>
    </location>
</feature>
<dbReference type="Proteomes" id="UP000002051">
    <property type="component" value="Chromosome 4"/>
</dbReference>
<dbReference type="InterPro" id="IPR032675">
    <property type="entry name" value="LRR_dom_sf"/>
</dbReference>
<feature type="transmembrane region" description="Helical" evidence="1">
    <location>
        <begin position="764"/>
        <end position="783"/>
    </location>
</feature>
<evidence type="ECO:0000313" key="3">
    <source>
        <dbReference type="EMBL" id="AES87343.2"/>
    </source>
</evidence>
<protein>
    <submittedName>
        <fullName evidence="3">F-box/RNI superfamily protein</fullName>
    </submittedName>
</protein>
<dbReference type="Gene3D" id="3.80.10.10">
    <property type="entry name" value="Ribonuclease Inhibitor"/>
    <property type="match status" value="2"/>
</dbReference>
<accession>G7JEP1</accession>
<keyword evidence="1" id="KW-1133">Transmembrane helix</keyword>
<dbReference type="Pfam" id="PF05641">
    <property type="entry name" value="Agenet"/>
    <property type="match status" value="1"/>
</dbReference>
<reference evidence="3 5" key="2">
    <citation type="journal article" date="2014" name="BMC Genomics">
        <title>An improved genome release (version Mt4.0) for the model legume Medicago truncatula.</title>
        <authorList>
            <person name="Tang H."/>
            <person name="Krishnakumar V."/>
            <person name="Bidwell S."/>
            <person name="Rosen B."/>
            <person name="Chan A."/>
            <person name="Zhou S."/>
            <person name="Gentzbittel L."/>
            <person name="Childs K.L."/>
            <person name="Yandell M."/>
            <person name="Gundlach H."/>
            <person name="Mayer K.F."/>
            <person name="Schwartz D.C."/>
            <person name="Town C.D."/>
        </authorList>
    </citation>
    <scope>GENOME REANNOTATION</scope>
    <source>
        <strain evidence="4 5">cv. Jemalong A17</strain>
    </source>
</reference>
<dbReference type="EMBL" id="CM001220">
    <property type="protein sequence ID" value="AES87343.2"/>
    <property type="molecule type" value="Genomic_DNA"/>
</dbReference>
<evidence type="ECO:0000259" key="2">
    <source>
        <dbReference type="PROSITE" id="PS50181"/>
    </source>
</evidence>
<feature type="domain" description="F-box" evidence="2">
    <location>
        <begin position="153"/>
        <end position="209"/>
    </location>
</feature>
<evidence type="ECO:0000256" key="1">
    <source>
        <dbReference type="SAM" id="Phobius"/>
    </source>
</evidence>
<keyword evidence="5" id="KW-1185">Reference proteome</keyword>
<dbReference type="Pfam" id="PF00646">
    <property type="entry name" value="F-box"/>
    <property type="match status" value="2"/>
</dbReference>
<reference evidence="3 5" key="1">
    <citation type="journal article" date="2011" name="Nature">
        <title>The Medicago genome provides insight into the evolution of rhizobial symbioses.</title>
        <authorList>
            <person name="Young N.D."/>
            <person name="Debelle F."/>
            <person name="Oldroyd G.E."/>
            <person name="Geurts R."/>
            <person name="Cannon S.B."/>
            <person name="Udvardi M.K."/>
            <person name="Benedito V.A."/>
            <person name="Mayer K.F."/>
            <person name="Gouzy J."/>
            <person name="Schoof H."/>
            <person name="Van de Peer Y."/>
            <person name="Proost S."/>
            <person name="Cook D.R."/>
            <person name="Meyers B.C."/>
            <person name="Spannagl M."/>
            <person name="Cheung F."/>
            <person name="De Mita S."/>
            <person name="Krishnakumar V."/>
            <person name="Gundlach H."/>
            <person name="Zhou S."/>
            <person name="Mudge J."/>
            <person name="Bharti A.K."/>
            <person name="Murray J.D."/>
            <person name="Naoumkina M.A."/>
            <person name="Rosen B."/>
            <person name="Silverstein K.A."/>
            <person name="Tang H."/>
            <person name="Rombauts S."/>
            <person name="Zhao P.X."/>
            <person name="Zhou P."/>
            <person name="Barbe V."/>
            <person name="Bardou P."/>
            <person name="Bechner M."/>
            <person name="Bellec A."/>
            <person name="Berger A."/>
            <person name="Berges H."/>
            <person name="Bidwell S."/>
            <person name="Bisseling T."/>
            <person name="Choisne N."/>
            <person name="Couloux A."/>
            <person name="Denny R."/>
            <person name="Deshpande S."/>
            <person name="Dai X."/>
            <person name="Doyle J.J."/>
            <person name="Dudez A.M."/>
            <person name="Farmer A.D."/>
            <person name="Fouteau S."/>
            <person name="Franken C."/>
            <person name="Gibelin C."/>
            <person name="Gish J."/>
            <person name="Goldstein S."/>
            <person name="Gonzalez A.J."/>
            <person name="Green P.J."/>
            <person name="Hallab A."/>
            <person name="Hartog M."/>
            <person name="Hua A."/>
            <person name="Humphray S.J."/>
            <person name="Jeong D.H."/>
            <person name="Jing Y."/>
            <person name="Jocker A."/>
            <person name="Kenton S.M."/>
            <person name="Kim D.J."/>
            <person name="Klee K."/>
            <person name="Lai H."/>
            <person name="Lang C."/>
            <person name="Lin S."/>
            <person name="Macmil S.L."/>
            <person name="Magdelenat G."/>
            <person name="Matthews L."/>
            <person name="McCorrison J."/>
            <person name="Monaghan E.L."/>
            <person name="Mun J.H."/>
            <person name="Najar F.Z."/>
            <person name="Nicholson C."/>
            <person name="Noirot C."/>
            <person name="O'Bleness M."/>
            <person name="Paule C.R."/>
            <person name="Poulain J."/>
            <person name="Prion F."/>
            <person name="Qin B."/>
            <person name="Qu C."/>
            <person name="Retzel E.F."/>
            <person name="Riddle C."/>
            <person name="Sallet E."/>
            <person name="Samain S."/>
            <person name="Samson N."/>
            <person name="Sanders I."/>
            <person name="Saurat O."/>
            <person name="Scarpelli C."/>
            <person name="Schiex T."/>
            <person name="Segurens B."/>
            <person name="Severin A.J."/>
            <person name="Sherrier D.J."/>
            <person name="Shi R."/>
            <person name="Sims S."/>
            <person name="Singer S.R."/>
            <person name="Sinharoy S."/>
            <person name="Sterck L."/>
            <person name="Viollet A."/>
            <person name="Wang B.B."/>
            <person name="Wang K."/>
            <person name="Wang M."/>
            <person name="Wang X."/>
            <person name="Warfsmann J."/>
            <person name="Weissenbach J."/>
            <person name="White D.D."/>
            <person name="White J.D."/>
            <person name="Wiley G.B."/>
            <person name="Wincker P."/>
            <person name="Xing Y."/>
            <person name="Yang L."/>
            <person name="Yao Z."/>
            <person name="Ying F."/>
            <person name="Zhai J."/>
            <person name="Zhou L."/>
            <person name="Zuber A."/>
            <person name="Denarie J."/>
            <person name="Dixon R.A."/>
            <person name="May G.D."/>
            <person name="Schwartz D.C."/>
            <person name="Rogers J."/>
            <person name="Quetier F."/>
            <person name="Town C.D."/>
            <person name="Roe B.A."/>
        </authorList>
    </citation>
    <scope>NUCLEOTIDE SEQUENCE [LARGE SCALE GENOMIC DNA]</scope>
    <source>
        <strain evidence="3">A17</strain>
        <strain evidence="4 5">cv. Jemalong A17</strain>
    </source>
</reference>
<gene>
    <name evidence="3" type="ordered locus">MTR_4g024680</name>
</gene>
<dbReference type="PaxDb" id="3880-AES87343"/>
<dbReference type="InterPro" id="IPR053781">
    <property type="entry name" value="F-box_AtFBL13-like"/>
</dbReference>
<reference evidence="4" key="3">
    <citation type="submission" date="2015-04" db="UniProtKB">
        <authorList>
            <consortium name="EnsemblPlants"/>
        </authorList>
    </citation>
    <scope>IDENTIFICATION</scope>
    <source>
        <strain evidence="4">cv. Jemalong A17</strain>
    </source>
</reference>
<dbReference type="eggNOG" id="KOG0873">
    <property type="taxonomic scope" value="Eukaryota"/>
</dbReference>
<sequence length="856" mass="98901">MVRKFEFHPRYKVEVSMYGSWFPATIIRRVSSNKFFVKYDHLNVRPAVVGVHQLRPVPRTVRDWEVKIGDKVEAFGKQRWREGHVSEVIGSTGKLFSVRFNDWKEMIVSKEKLRVHRKWINHNWVPRITNQQLKNNSKEFCKELKRARRANKRNMISKLPDCILLHIMSFLKARDAVRTCILSKRWKDLCKRLPTLTYIPSSAQSFKNFSSWVRSSRDHSCSLLNLTIENYYINGSESDLYTLLQYVLSHNLQHLNIMINPSITPKYEFLPLIFGSHSLTFLELSLVNGYAKCPKSLHLPALRTLHLKCFNFVTTHYHCADPFSNCHVLNTLQLKYCSLIDDAQILCISNQTLSNLTISYVLADQFSLSTPNLSFFTISECAIFRQLLSSTCNLSFLQQVNIDYFSGGDGKASIFLKWLQVLANVEILKVDNGVIQEILREWRSNPISKKAQPPCFSRLKSFIVHRSLNASVPVRQSCHKLPYAAIGSAASSCPLLVKMDMCNIDFELRRELKRQLRENKRNRISELPDCLLVHILSFLEAEDVVRTCILSKRWKDLCKRLPILTYIPSSAQSFKNFYSWEGEEDLYKLVQYALSHNLQHLKIYINRSIKPKSELLPLISTSHSLTFLKLSYSRHGWVVVCPKSLQFPALRTLHLECVNFVATHHHYADPFSNCHELNTLVLDDCKLIEDAQVLCISSYALSNLTISYVALAAHQFSLSTPNLSHFTMSGRSIFHQLLFSTCNLSFLQQVKMHGLSYDGKTSIFLTWLQVFCHLIFFFLLLIVQDWRSNPISKKAQPPCFVKLESLKVNNSSNTGLHDEQIMEVAEHLLQCLECASKNKMQNNSLEHHVPNVLYRL</sequence>
<name>G7JEP1_MEDTR</name>
<dbReference type="SMART" id="SM00256">
    <property type="entry name" value="FBOX"/>
    <property type="match status" value="2"/>
</dbReference>
<keyword evidence="1" id="KW-0812">Transmembrane</keyword>
<proteinExistence type="predicted"/>
<dbReference type="AlphaFoldDB" id="G7JEP1"/>
<evidence type="ECO:0000313" key="4">
    <source>
        <dbReference type="EnsemblPlants" id="AES87343"/>
    </source>
</evidence>
<dbReference type="InterPro" id="IPR008395">
    <property type="entry name" value="Agenet-like_dom"/>
</dbReference>
<dbReference type="PANTHER" id="PTHR32212:SF385">
    <property type="entry name" value="F-BOX_RNI_FBD-LIKE DOMAIN PROTEIN"/>
    <property type="match status" value="1"/>
</dbReference>
<dbReference type="SUPFAM" id="SSF81383">
    <property type="entry name" value="F-box domain"/>
    <property type="match status" value="2"/>
</dbReference>
<organism evidence="3 5">
    <name type="scientific">Medicago truncatula</name>
    <name type="common">Barrel medic</name>
    <name type="synonym">Medicago tribuloides</name>
    <dbReference type="NCBI Taxonomy" id="3880"/>
    <lineage>
        <taxon>Eukaryota</taxon>
        <taxon>Viridiplantae</taxon>
        <taxon>Streptophyta</taxon>
        <taxon>Embryophyta</taxon>
        <taxon>Tracheophyta</taxon>
        <taxon>Spermatophyta</taxon>
        <taxon>Magnoliopsida</taxon>
        <taxon>eudicotyledons</taxon>
        <taxon>Gunneridae</taxon>
        <taxon>Pentapetalae</taxon>
        <taxon>rosids</taxon>
        <taxon>fabids</taxon>
        <taxon>Fabales</taxon>
        <taxon>Fabaceae</taxon>
        <taxon>Papilionoideae</taxon>
        <taxon>50 kb inversion clade</taxon>
        <taxon>NPAAA clade</taxon>
        <taxon>Hologalegina</taxon>
        <taxon>IRL clade</taxon>
        <taxon>Trifolieae</taxon>
        <taxon>Medicago</taxon>
    </lineage>
</organism>
<dbReference type="EnsemblPlants" id="AES87343">
    <property type="protein sequence ID" value="AES87343"/>
    <property type="gene ID" value="MTR_4g024680"/>
</dbReference>
<dbReference type="InterPro" id="IPR036047">
    <property type="entry name" value="F-box-like_dom_sf"/>
</dbReference>
<dbReference type="PANTHER" id="PTHR32212">
    <property type="entry name" value="CYCLIN-LIKE F-BOX"/>
    <property type="match status" value="1"/>
</dbReference>